<dbReference type="Proteomes" id="UP000274822">
    <property type="component" value="Unassembled WGS sequence"/>
</dbReference>
<protein>
    <submittedName>
        <fullName evidence="1">Uncharacterized protein</fullName>
    </submittedName>
</protein>
<evidence type="ECO:0000313" key="1">
    <source>
        <dbReference type="EMBL" id="RUS33809.1"/>
    </source>
</evidence>
<dbReference type="AlphaFoldDB" id="A0A433QVI2"/>
<name>A0A433QVI2_9FUNG</name>
<dbReference type="EMBL" id="RBNJ01000919">
    <property type="protein sequence ID" value="RUS33809.1"/>
    <property type="molecule type" value="Genomic_DNA"/>
</dbReference>
<comment type="caution">
    <text evidence="1">The sequence shown here is derived from an EMBL/GenBank/DDBJ whole genome shotgun (WGS) entry which is preliminary data.</text>
</comment>
<proteinExistence type="predicted"/>
<sequence>MLSNLGHIPEQRPCHEAFALLKDITYRGVSSRLEVITKLHQRKACGIPEFVAELAVALNTKDIKVDVPACGETHNRKHLDSN</sequence>
<accession>A0A433QVI2</accession>
<reference evidence="1 2" key="1">
    <citation type="journal article" date="2018" name="New Phytol.">
        <title>Phylogenomics of Endogonaceae and evolution of mycorrhizas within Mucoromycota.</title>
        <authorList>
            <person name="Chang Y."/>
            <person name="Desiro A."/>
            <person name="Na H."/>
            <person name="Sandor L."/>
            <person name="Lipzen A."/>
            <person name="Clum A."/>
            <person name="Barry K."/>
            <person name="Grigoriev I.V."/>
            <person name="Martin F.M."/>
            <person name="Stajich J.E."/>
            <person name="Smith M.E."/>
            <person name="Bonito G."/>
            <person name="Spatafora J.W."/>
        </authorList>
    </citation>
    <scope>NUCLEOTIDE SEQUENCE [LARGE SCALE GENOMIC DNA]</scope>
    <source>
        <strain evidence="1 2">AD002</strain>
    </source>
</reference>
<organism evidence="1 2">
    <name type="scientific">Jimgerdemannia flammicorona</name>
    <dbReference type="NCBI Taxonomy" id="994334"/>
    <lineage>
        <taxon>Eukaryota</taxon>
        <taxon>Fungi</taxon>
        <taxon>Fungi incertae sedis</taxon>
        <taxon>Mucoromycota</taxon>
        <taxon>Mucoromycotina</taxon>
        <taxon>Endogonomycetes</taxon>
        <taxon>Endogonales</taxon>
        <taxon>Endogonaceae</taxon>
        <taxon>Jimgerdemannia</taxon>
    </lineage>
</organism>
<keyword evidence="2" id="KW-1185">Reference proteome</keyword>
<evidence type="ECO:0000313" key="2">
    <source>
        <dbReference type="Proteomes" id="UP000274822"/>
    </source>
</evidence>
<gene>
    <name evidence="1" type="ORF">BC938DRAFT_483796</name>
</gene>